<evidence type="ECO:0000256" key="4">
    <source>
        <dbReference type="ARBA" id="ARBA00048237"/>
    </source>
</evidence>
<organism evidence="6 7">
    <name type="scientific">Aspergillus sergii</name>
    <dbReference type="NCBI Taxonomy" id="1034303"/>
    <lineage>
        <taxon>Eukaryota</taxon>
        <taxon>Fungi</taxon>
        <taxon>Dikarya</taxon>
        <taxon>Ascomycota</taxon>
        <taxon>Pezizomycotina</taxon>
        <taxon>Eurotiomycetes</taxon>
        <taxon>Eurotiomycetidae</taxon>
        <taxon>Eurotiales</taxon>
        <taxon>Aspergillaceae</taxon>
        <taxon>Aspergillus</taxon>
        <taxon>Aspergillus subgen. Circumdati</taxon>
    </lineage>
</organism>
<comment type="catalytic activity">
    <reaction evidence="4">
        <text>acetyl-CoA + n malonyl-CoA + 2n NADPH + 4n H(+) = a long-chain-acyl-CoA + n CoA + n CO2 + 2n NADP(+).</text>
        <dbReference type="EC" id="2.3.1.86"/>
    </reaction>
</comment>
<keyword evidence="2" id="KW-0808">Transferase</keyword>
<name>A0A5N6WU29_9EURO</name>
<dbReference type="GO" id="GO:0004321">
    <property type="term" value="F:fatty-acyl-CoA synthase activity"/>
    <property type="evidence" value="ECO:0007669"/>
    <property type="project" value="UniProtKB-EC"/>
</dbReference>
<gene>
    <name evidence="6" type="ORF">BDV39DRAFT_119053</name>
</gene>
<dbReference type="PANTHER" id="PTHR10982">
    <property type="entry name" value="MALONYL COA-ACYL CARRIER PROTEIN TRANSACYLASE"/>
    <property type="match status" value="1"/>
</dbReference>
<dbReference type="InterPro" id="IPR014043">
    <property type="entry name" value="Acyl_transferase_dom"/>
</dbReference>
<keyword evidence="3" id="KW-0511">Multifunctional enzyme</keyword>
<dbReference type="EMBL" id="ML741818">
    <property type="protein sequence ID" value="KAE8324415.1"/>
    <property type="molecule type" value="Genomic_DNA"/>
</dbReference>
<sequence length="136" mass="15579">MWFRALWILGKICDDLSCHPRPETVEGQELRAMVWKHVPTVEQVSREDCMERGQATIPLPGIDIPYHSTMLRGEIEPYREYLSERIKVGDVKPCELVGRWIPNVVGQPFSVDKSYVQLVHGITGSPRLHSLLQQMA</sequence>
<dbReference type="Pfam" id="PF00698">
    <property type="entry name" value="Acyl_transf_1"/>
    <property type="match status" value="1"/>
</dbReference>
<dbReference type="InterPro" id="IPR050830">
    <property type="entry name" value="Fungal_FAS"/>
</dbReference>
<evidence type="ECO:0000313" key="7">
    <source>
        <dbReference type="Proteomes" id="UP000325945"/>
    </source>
</evidence>
<evidence type="ECO:0000256" key="3">
    <source>
        <dbReference type="ARBA" id="ARBA00023268"/>
    </source>
</evidence>
<feature type="domain" description="Malonyl-CoA:ACP transacylase (MAT)" evidence="5">
    <location>
        <begin position="11"/>
        <end position="125"/>
    </location>
</feature>
<dbReference type="AlphaFoldDB" id="A0A5N6WU29"/>
<dbReference type="Proteomes" id="UP000325945">
    <property type="component" value="Unassembled WGS sequence"/>
</dbReference>
<evidence type="ECO:0000256" key="1">
    <source>
        <dbReference type="ARBA" id="ARBA00012878"/>
    </source>
</evidence>
<protein>
    <recommendedName>
        <fullName evidence="1">fatty-acyl-CoA synthase system</fullName>
        <ecNumber evidence="1">2.3.1.86</ecNumber>
    </recommendedName>
</protein>
<dbReference type="Gene3D" id="6.10.140.1400">
    <property type="match status" value="1"/>
</dbReference>
<keyword evidence="7" id="KW-1185">Reference proteome</keyword>
<evidence type="ECO:0000313" key="6">
    <source>
        <dbReference type="EMBL" id="KAE8324415.1"/>
    </source>
</evidence>
<accession>A0A5N6WU29</accession>
<dbReference type="PANTHER" id="PTHR10982:SF21">
    <property type="entry name" value="FATTY ACID SYNTHASE SUBUNIT BETA"/>
    <property type="match status" value="1"/>
</dbReference>
<dbReference type="EC" id="2.3.1.86" evidence="1"/>
<proteinExistence type="predicted"/>
<evidence type="ECO:0000259" key="5">
    <source>
        <dbReference type="Pfam" id="PF00698"/>
    </source>
</evidence>
<evidence type="ECO:0000256" key="2">
    <source>
        <dbReference type="ARBA" id="ARBA00022679"/>
    </source>
</evidence>
<reference evidence="7" key="1">
    <citation type="submission" date="2019-04" db="EMBL/GenBank/DDBJ databases">
        <title>Friends and foes A comparative genomics studyof 23 Aspergillus species from section Flavi.</title>
        <authorList>
            <consortium name="DOE Joint Genome Institute"/>
            <person name="Kjaerbolling I."/>
            <person name="Vesth T."/>
            <person name="Frisvad J.C."/>
            <person name="Nybo J.L."/>
            <person name="Theobald S."/>
            <person name="Kildgaard S."/>
            <person name="Isbrandt T."/>
            <person name="Kuo A."/>
            <person name="Sato A."/>
            <person name="Lyhne E.K."/>
            <person name="Kogle M.E."/>
            <person name="Wiebenga A."/>
            <person name="Kun R.S."/>
            <person name="Lubbers R.J."/>
            <person name="Makela M.R."/>
            <person name="Barry K."/>
            <person name="Chovatia M."/>
            <person name="Clum A."/>
            <person name="Daum C."/>
            <person name="Haridas S."/>
            <person name="He G."/>
            <person name="LaButti K."/>
            <person name="Lipzen A."/>
            <person name="Mondo S."/>
            <person name="Riley R."/>
            <person name="Salamov A."/>
            <person name="Simmons B.A."/>
            <person name="Magnuson J.K."/>
            <person name="Henrissat B."/>
            <person name="Mortensen U.H."/>
            <person name="Larsen T.O."/>
            <person name="Devries R.P."/>
            <person name="Grigoriev I.V."/>
            <person name="Machida M."/>
            <person name="Baker S.E."/>
            <person name="Andersen M.R."/>
        </authorList>
    </citation>
    <scope>NUCLEOTIDE SEQUENCE [LARGE SCALE GENOMIC DNA]</scope>
    <source>
        <strain evidence="7">CBS 130017</strain>
    </source>
</reference>